<evidence type="ECO:0000313" key="1">
    <source>
        <dbReference type="EMBL" id="CAD7237190.1"/>
    </source>
</evidence>
<accession>A0A7R8WYB0</accession>
<proteinExistence type="predicted"/>
<gene>
    <name evidence="1" type="ORF">CTOB1V02_LOCUS15005</name>
</gene>
<organism evidence="1">
    <name type="scientific">Cyprideis torosa</name>
    <dbReference type="NCBI Taxonomy" id="163714"/>
    <lineage>
        <taxon>Eukaryota</taxon>
        <taxon>Metazoa</taxon>
        <taxon>Ecdysozoa</taxon>
        <taxon>Arthropoda</taxon>
        <taxon>Crustacea</taxon>
        <taxon>Oligostraca</taxon>
        <taxon>Ostracoda</taxon>
        <taxon>Podocopa</taxon>
        <taxon>Podocopida</taxon>
        <taxon>Cytherocopina</taxon>
        <taxon>Cytheroidea</taxon>
        <taxon>Cytherideidae</taxon>
        <taxon>Cyprideis</taxon>
    </lineage>
</organism>
<reference evidence="1" key="1">
    <citation type="submission" date="2020-11" db="EMBL/GenBank/DDBJ databases">
        <authorList>
            <person name="Tran Van P."/>
        </authorList>
    </citation>
    <scope>NUCLEOTIDE SEQUENCE</scope>
</reference>
<dbReference type="AlphaFoldDB" id="A0A7R8WYB0"/>
<protein>
    <submittedName>
        <fullName evidence="1">Uncharacterized protein</fullName>
    </submittedName>
</protein>
<dbReference type="EMBL" id="OB685587">
    <property type="protein sequence ID" value="CAD7237190.1"/>
    <property type="molecule type" value="Genomic_DNA"/>
</dbReference>
<name>A0A7R8WYB0_9CRUS</name>
<sequence>MGIVGSPMVSKAPAAKRPPSLSSGWVLGSFDRALSVVYERATGISLKSVESVTRNNVQTSTITAPKIVNLNAGDKVMLRFTSDHRLKCG</sequence>